<sequence>MRLSIPTDPVGDVDAGGLRYHDFVTGCTAELSSPADRPATWRRYTEGALKVYRHYGVESALDYQAMRSGLSTTMFLVVTDAGGAVVGGLRAQGPHPTVEEVDGFGPWRATAGEDAMRSAIAERVPEGLVEIKAVWSDRTAHQRAEIGALLSRGVVHIAWRLRARHAFVTTAVRGVERYESSGGRRWADVPGVVYPDERYFTVPMSWDLTDELAPTPRQRALIAVERRQLVASENGLVADSDGVVRA</sequence>
<organism evidence="1 2">
    <name type="scientific">Nocardia halotolerans</name>
    <dbReference type="NCBI Taxonomy" id="1755878"/>
    <lineage>
        <taxon>Bacteria</taxon>
        <taxon>Bacillati</taxon>
        <taxon>Actinomycetota</taxon>
        <taxon>Actinomycetes</taxon>
        <taxon>Mycobacteriales</taxon>
        <taxon>Nocardiaceae</taxon>
        <taxon>Nocardia</taxon>
    </lineage>
</organism>
<accession>A0ABV8VHU5</accession>
<dbReference type="InterPro" id="IPR016181">
    <property type="entry name" value="Acyl_CoA_acyltransferase"/>
</dbReference>
<dbReference type="EMBL" id="JBHSDL010000014">
    <property type="protein sequence ID" value="MFC4375621.1"/>
    <property type="molecule type" value="Genomic_DNA"/>
</dbReference>
<protein>
    <recommendedName>
        <fullName evidence="3">N-acetyltransferase domain-containing protein</fullName>
    </recommendedName>
</protein>
<gene>
    <name evidence="1" type="ORF">ACFO5K_16090</name>
</gene>
<keyword evidence="2" id="KW-1185">Reference proteome</keyword>
<dbReference type="Proteomes" id="UP001595844">
    <property type="component" value="Unassembled WGS sequence"/>
</dbReference>
<evidence type="ECO:0000313" key="1">
    <source>
        <dbReference type="EMBL" id="MFC4375621.1"/>
    </source>
</evidence>
<evidence type="ECO:0000313" key="2">
    <source>
        <dbReference type="Proteomes" id="UP001595844"/>
    </source>
</evidence>
<dbReference type="SUPFAM" id="SSF55729">
    <property type="entry name" value="Acyl-CoA N-acyltransferases (Nat)"/>
    <property type="match status" value="1"/>
</dbReference>
<comment type="caution">
    <text evidence="1">The sequence shown here is derived from an EMBL/GenBank/DDBJ whole genome shotgun (WGS) entry which is preliminary data.</text>
</comment>
<evidence type="ECO:0008006" key="3">
    <source>
        <dbReference type="Google" id="ProtNLM"/>
    </source>
</evidence>
<proteinExistence type="predicted"/>
<name>A0ABV8VHU5_9NOCA</name>
<dbReference type="RefSeq" id="WP_378562636.1">
    <property type="nucleotide sequence ID" value="NZ_JBHSDL010000014.1"/>
</dbReference>
<reference evidence="2" key="1">
    <citation type="journal article" date="2019" name="Int. J. Syst. Evol. Microbiol.">
        <title>The Global Catalogue of Microorganisms (GCM) 10K type strain sequencing project: providing services to taxonomists for standard genome sequencing and annotation.</title>
        <authorList>
            <consortium name="The Broad Institute Genomics Platform"/>
            <consortium name="The Broad Institute Genome Sequencing Center for Infectious Disease"/>
            <person name="Wu L."/>
            <person name="Ma J."/>
        </authorList>
    </citation>
    <scope>NUCLEOTIDE SEQUENCE [LARGE SCALE GENOMIC DNA]</scope>
    <source>
        <strain evidence="2">IBRC-M 10490</strain>
    </source>
</reference>